<comment type="caution">
    <text evidence="3">The sequence shown here is derived from an EMBL/GenBank/DDBJ whole genome shotgun (WGS) entry which is preliminary data.</text>
</comment>
<sequence>MSSNILKENPLGLNYSGVVEWSKEYVQHEKDLGHVLEQPAPILLTTIYAELVVNGDITTGKWVKLACERHLKDLKRSQEDPDYPWAFDEEKAWRPIRFIEKKCKPSKGDYKRLVLQPWQHFFVGSIFGWVDKNTGLRRYREALVFLGRKNGKTTLESGIADYMAGFDHENGANVYFLANSQKQASILYEEARNMITASPWLSKKFVPNRSEIRFPETNSKIVAMSAEKNNKDGENLHFGVFDEIHEYEDYSLINVMKRSRGTRKQPLIVYITTAGYVLDGPLVDMIDQGHDTLKNYDSDIDERTFYYLASLDEKEEMNDPSLWVKANPNICMMDIAGLITDFKKNRRVPNELADWITKQFNIFSEVDELSFITPEILQKNKRHLDLKELLGRECVGGYDLSDTEDFTSACLEFPLDDGGVFILEHSWIPHARYERDKNPERIRKWEQDGDITIIPGDYVDYSYVLDWFKEQSEKYNIVIIRYDYAKAIRLNKELIEAGFNTEVARQGFKTLGGPLQNFKELLLDGKVVFNEQSMFKWYLNNVHLRQDRNDNWLPTKTSQSRKIDGFAAALDAHVSVIDMLVEPTYDGPVSTFISFK</sequence>
<dbReference type="Gene3D" id="3.40.50.300">
    <property type="entry name" value="P-loop containing nucleotide triphosphate hydrolases"/>
    <property type="match status" value="1"/>
</dbReference>
<name>A0AAW9ZH57_LIMRT</name>
<dbReference type="InterPro" id="IPR046461">
    <property type="entry name" value="TerL_ATPase"/>
</dbReference>
<dbReference type="Pfam" id="PF03354">
    <property type="entry name" value="TerL_ATPase"/>
    <property type="match status" value="1"/>
</dbReference>
<organism evidence="3 4">
    <name type="scientific">Limosilactobacillus reuteri</name>
    <name type="common">Lactobacillus reuteri</name>
    <dbReference type="NCBI Taxonomy" id="1598"/>
    <lineage>
        <taxon>Bacteria</taxon>
        <taxon>Bacillati</taxon>
        <taxon>Bacillota</taxon>
        <taxon>Bacilli</taxon>
        <taxon>Lactobacillales</taxon>
        <taxon>Lactobacillaceae</taxon>
        <taxon>Limosilactobacillus</taxon>
    </lineage>
</organism>
<dbReference type="InterPro" id="IPR046462">
    <property type="entry name" value="TerL_nuclease"/>
</dbReference>
<protein>
    <submittedName>
        <fullName evidence="3">Terminase large subunit</fullName>
    </submittedName>
</protein>
<dbReference type="RefSeq" id="WP_170090560.1">
    <property type="nucleotide sequence ID" value="NZ_CP065330.1"/>
</dbReference>
<evidence type="ECO:0000259" key="2">
    <source>
        <dbReference type="Pfam" id="PF20441"/>
    </source>
</evidence>
<dbReference type="GO" id="GO:0004519">
    <property type="term" value="F:endonuclease activity"/>
    <property type="evidence" value="ECO:0007669"/>
    <property type="project" value="InterPro"/>
</dbReference>
<dbReference type="Proteomes" id="UP000587270">
    <property type="component" value="Unassembled WGS sequence"/>
</dbReference>
<feature type="domain" description="Terminase large subunit-like ATPase" evidence="1">
    <location>
        <begin position="117"/>
        <end position="281"/>
    </location>
</feature>
<evidence type="ECO:0000313" key="3">
    <source>
        <dbReference type="EMBL" id="NME21261.1"/>
    </source>
</evidence>
<accession>A0AAW9ZH57</accession>
<dbReference type="PANTHER" id="PTHR41287">
    <property type="match status" value="1"/>
</dbReference>
<evidence type="ECO:0000259" key="1">
    <source>
        <dbReference type="Pfam" id="PF03354"/>
    </source>
</evidence>
<dbReference type="PANTHER" id="PTHR41287:SF1">
    <property type="entry name" value="PROTEIN YMFN"/>
    <property type="match status" value="1"/>
</dbReference>
<dbReference type="AlphaFoldDB" id="A0AAW9ZH57"/>
<dbReference type="Pfam" id="PF20441">
    <property type="entry name" value="TerL_nuclease"/>
    <property type="match status" value="1"/>
</dbReference>
<evidence type="ECO:0000313" key="4">
    <source>
        <dbReference type="Proteomes" id="UP000587270"/>
    </source>
</evidence>
<dbReference type="InterPro" id="IPR005021">
    <property type="entry name" value="Terminase_largesu-like"/>
</dbReference>
<feature type="domain" description="Terminase large subunit-like endonuclease" evidence="2">
    <location>
        <begin position="301"/>
        <end position="570"/>
    </location>
</feature>
<proteinExistence type="predicted"/>
<gene>
    <name evidence="3" type="ORF">HF865_00755</name>
</gene>
<dbReference type="InterPro" id="IPR027417">
    <property type="entry name" value="P-loop_NTPase"/>
</dbReference>
<dbReference type="EMBL" id="JABAFN010000001">
    <property type="protein sequence ID" value="NME21261.1"/>
    <property type="molecule type" value="Genomic_DNA"/>
</dbReference>
<reference evidence="3 4" key="1">
    <citation type="submission" date="2020-04" db="EMBL/GenBank/DDBJ databases">
        <authorList>
            <person name="Hitch T.C.A."/>
            <person name="Wylensek D."/>
            <person name="Clavel T."/>
        </authorList>
    </citation>
    <scope>NUCLEOTIDE SEQUENCE [LARGE SCALE GENOMIC DNA]</scope>
    <source>
        <strain evidence="3 4">WCA-386-APC-4I</strain>
    </source>
</reference>